<evidence type="ECO:0000313" key="1">
    <source>
        <dbReference type="EMBL" id="SMX75705.1"/>
    </source>
</evidence>
<proteinExistence type="predicted"/>
<dbReference type="Proteomes" id="UP000234498">
    <property type="component" value="Unassembled WGS sequence"/>
</dbReference>
<reference evidence="1 2" key="1">
    <citation type="submission" date="2017-03" db="EMBL/GenBank/DDBJ databases">
        <authorList>
            <person name="Afonso C.L."/>
            <person name="Miller P.J."/>
            <person name="Scott M.A."/>
            <person name="Spackman E."/>
            <person name="Goraichik I."/>
            <person name="Dimitrov K.M."/>
            <person name="Suarez D.L."/>
            <person name="Swayne D.E."/>
        </authorList>
    </citation>
    <scope>NUCLEOTIDE SEQUENCE [LARGE SCALE GENOMIC DNA]</scope>
    <source>
        <strain evidence="1 2">Mu101</strain>
    </source>
</reference>
<dbReference type="EMBL" id="FXZA01000004">
    <property type="protein sequence ID" value="SMX75705.1"/>
    <property type="molecule type" value="Genomic_DNA"/>
</dbReference>
<organism evidence="1 2">
    <name type="scientific">Brevibacterium linens</name>
    <dbReference type="NCBI Taxonomy" id="1703"/>
    <lineage>
        <taxon>Bacteria</taxon>
        <taxon>Bacillati</taxon>
        <taxon>Actinomycetota</taxon>
        <taxon>Actinomycetes</taxon>
        <taxon>Micrococcales</taxon>
        <taxon>Brevibacteriaceae</taxon>
        <taxon>Brevibacterium</taxon>
    </lineage>
</organism>
<accession>A0A2H1IKG4</accession>
<sequence length="292" mass="32506">MGRPDFRLRRGIEISPWPWMKLRMARAFGEQLQTEIDLWNLEFPATAFGSIEDDSRRIVFRLNEAPSPPLIQWSALVGQLVGSLRVALDSFMWQAAHLDGNEPKNPRRVYFPLFDKGKQGSWRSWRENIGNIPGALEQRLYSLQGFVGSELGDDLRIIQRMNNHDKHREALHLGLDAETLSMHGVGFELCDYVDGVDSSFSAQPFPDGIVRLESGATVAAVASERGFKEVDGQVTVGVAPEINIAADGDEPNLQPVGLVLPRLHAAARHAIDTLCASDGSQIQNPFQEEEHD</sequence>
<evidence type="ECO:0000313" key="2">
    <source>
        <dbReference type="Proteomes" id="UP000234498"/>
    </source>
</evidence>
<gene>
    <name evidence="1" type="ORF">BLIN101_01297</name>
</gene>
<protein>
    <submittedName>
        <fullName evidence="1">Uncharacterized protein</fullName>
    </submittedName>
</protein>
<name>A0A2H1IKG4_BRELN</name>
<dbReference type="AlphaFoldDB" id="A0A2H1IKG4"/>